<comment type="caution">
    <text evidence="1">The sequence shown here is derived from an EMBL/GenBank/DDBJ whole genome shotgun (WGS) entry which is preliminary data.</text>
</comment>
<sequence>MSSPYAQGLDLLARVQEQVKDIKHDAIERRVTVQRWYTLGQTWNLLRMTLIATGEAADDAVAASHQQRARYRTYAHRYIRGGEFRIRHANACLGHFRYVTVLSNHARAVRQHHESELLSLGNLQEHYKTALGPEAHVVHTNQTFLNTLDRNIEAIKRRQGLEMVYIRWVQLRASADLTQQAENFHSVCSRLNVRKRRADEACRRANHLQRQVFQRVKQYEHLEMEVRNVREAIQAL</sequence>
<evidence type="ECO:0000313" key="1">
    <source>
        <dbReference type="EMBL" id="KAF6229702.1"/>
    </source>
</evidence>
<proteinExistence type="predicted"/>
<gene>
    <name evidence="1" type="ORF">HO173_011348</name>
</gene>
<reference evidence="1 2" key="1">
    <citation type="journal article" date="2020" name="Genomics">
        <title>Complete, high-quality genomes from long-read metagenomic sequencing of two wolf lichen thalli reveals enigmatic genome architecture.</title>
        <authorList>
            <person name="McKenzie S.K."/>
            <person name="Walston R.F."/>
            <person name="Allen J.L."/>
        </authorList>
    </citation>
    <scope>NUCLEOTIDE SEQUENCE [LARGE SCALE GENOMIC DNA]</scope>
    <source>
        <strain evidence="1">WasteWater2</strain>
    </source>
</reference>
<name>A0A8H6FJL2_9LECA</name>
<organism evidence="1 2">
    <name type="scientific">Letharia columbiana</name>
    <dbReference type="NCBI Taxonomy" id="112416"/>
    <lineage>
        <taxon>Eukaryota</taxon>
        <taxon>Fungi</taxon>
        <taxon>Dikarya</taxon>
        <taxon>Ascomycota</taxon>
        <taxon>Pezizomycotina</taxon>
        <taxon>Lecanoromycetes</taxon>
        <taxon>OSLEUM clade</taxon>
        <taxon>Lecanoromycetidae</taxon>
        <taxon>Lecanorales</taxon>
        <taxon>Lecanorineae</taxon>
        <taxon>Parmeliaceae</taxon>
        <taxon>Letharia</taxon>
    </lineage>
</organism>
<dbReference type="Proteomes" id="UP000578531">
    <property type="component" value="Unassembled WGS sequence"/>
</dbReference>
<dbReference type="EMBL" id="JACCJC010000070">
    <property type="protein sequence ID" value="KAF6229702.1"/>
    <property type="molecule type" value="Genomic_DNA"/>
</dbReference>
<keyword evidence="2" id="KW-1185">Reference proteome</keyword>
<evidence type="ECO:0000313" key="2">
    <source>
        <dbReference type="Proteomes" id="UP000578531"/>
    </source>
</evidence>
<dbReference type="AlphaFoldDB" id="A0A8H6FJL2"/>
<dbReference type="GeneID" id="59292991"/>
<dbReference type="RefSeq" id="XP_037159894.1">
    <property type="nucleotide sequence ID" value="XM_037313229.1"/>
</dbReference>
<protein>
    <submittedName>
        <fullName evidence="1">Uncharacterized protein</fullName>
    </submittedName>
</protein>
<dbReference type="OrthoDB" id="5328647at2759"/>
<accession>A0A8H6FJL2</accession>